<dbReference type="RefSeq" id="WP_136551907.1">
    <property type="nucleotide sequence ID" value="NZ_STGJ01000005.1"/>
</dbReference>
<keyword evidence="3" id="KW-0175">Coiled coil</keyword>
<evidence type="ECO:0000313" key="6">
    <source>
        <dbReference type="Proteomes" id="UP000308891"/>
    </source>
</evidence>
<dbReference type="InterPro" id="IPR000160">
    <property type="entry name" value="GGDEF_dom"/>
</dbReference>
<dbReference type="NCBIfam" id="TIGR00254">
    <property type="entry name" value="GGDEF"/>
    <property type="match status" value="1"/>
</dbReference>
<proteinExistence type="predicted"/>
<dbReference type="InterPro" id="IPR029787">
    <property type="entry name" value="Nucleotide_cyclase"/>
</dbReference>
<dbReference type="Proteomes" id="UP000308891">
    <property type="component" value="Unassembled WGS sequence"/>
</dbReference>
<feature type="domain" description="GGDEF" evidence="4">
    <location>
        <begin position="454"/>
        <end position="586"/>
    </location>
</feature>
<evidence type="ECO:0000256" key="1">
    <source>
        <dbReference type="ARBA" id="ARBA00012528"/>
    </source>
</evidence>
<evidence type="ECO:0000313" key="5">
    <source>
        <dbReference type="EMBL" id="TIC84636.1"/>
    </source>
</evidence>
<dbReference type="EMBL" id="STGJ01000005">
    <property type="protein sequence ID" value="TIC84636.1"/>
    <property type="molecule type" value="Genomic_DNA"/>
</dbReference>
<comment type="caution">
    <text evidence="5">The sequence shown here is derived from an EMBL/GenBank/DDBJ whole genome shotgun (WGS) entry which is preliminary data.</text>
</comment>
<dbReference type="OrthoDB" id="8522032at2"/>
<comment type="catalytic activity">
    <reaction evidence="2">
        <text>2 GTP = 3',3'-c-di-GMP + 2 diphosphate</text>
        <dbReference type="Rhea" id="RHEA:24898"/>
        <dbReference type="ChEBI" id="CHEBI:33019"/>
        <dbReference type="ChEBI" id="CHEBI:37565"/>
        <dbReference type="ChEBI" id="CHEBI:58805"/>
        <dbReference type="EC" id="2.7.7.65"/>
    </reaction>
</comment>
<evidence type="ECO:0000256" key="3">
    <source>
        <dbReference type="SAM" id="Coils"/>
    </source>
</evidence>
<dbReference type="PANTHER" id="PTHR45138:SF9">
    <property type="entry name" value="DIGUANYLATE CYCLASE DGCM-RELATED"/>
    <property type="match status" value="1"/>
</dbReference>
<feature type="coiled-coil region" evidence="3">
    <location>
        <begin position="396"/>
        <end position="430"/>
    </location>
</feature>
<protein>
    <recommendedName>
        <fullName evidence="1">diguanylate cyclase</fullName>
        <ecNumber evidence="1">2.7.7.65</ecNumber>
    </recommendedName>
</protein>
<dbReference type="Pfam" id="PF00990">
    <property type="entry name" value="GGDEF"/>
    <property type="match status" value="1"/>
</dbReference>
<dbReference type="EC" id="2.7.7.65" evidence="1"/>
<dbReference type="AlphaFoldDB" id="A0A4T0V0I5"/>
<dbReference type="PROSITE" id="PS50887">
    <property type="entry name" value="GGDEF"/>
    <property type="match status" value="1"/>
</dbReference>
<reference evidence="5 6" key="1">
    <citation type="submission" date="2019-04" db="EMBL/GenBank/DDBJ databases">
        <title>Crenobacter sp. nov.</title>
        <authorList>
            <person name="Shi S."/>
        </authorList>
    </citation>
    <scope>NUCLEOTIDE SEQUENCE [LARGE SCALE GENOMIC DNA]</scope>
    <source>
        <strain evidence="5 6">GY 70310</strain>
    </source>
</reference>
<gene>
    <name evidence="5" type="ORF">E5K04_05550</name>
</gene>
<sequence>MPSNNPTDLARETLRQLSLRQLLPTPENYSRIYAQVAGLEGDCPARPHRLVELIGQAYGTLTPQTQSYRINLARLLRALEEENWEQAPQQLIDLAVLHYRERTLTDSWGNLILGLLKLWDLRLPDLSQSYKQAALERLMITFGSQPELLNEKLSRLIADWGRGVRDDSVNEALPAALPAATGNGSHARWCTLLSLVLHHGIEPRLLHAPALVEPYQALLANLSQLADDAEAIASWHDALRAFLIQLELHRQQDERVASGLTNLLQLLLSNIAELNRSDAYLLGQIESLQAILASPELSMQQVYQLEVSLKEVICKQGELKSSLDEAASSLRGLLDTFLAQLAKMSDDTEQFHHKVSEYQDALRQSDAPTEIRRIADALLGDTETMQQVLSNSRDGLRLAQDKVEAAQQRISELERALESASAKVQEDQLTGTYNRRGLDEHFARELCRAERTGSPLSIALIDVDNFKQLNDRFGHLAGDRALRFLADAIRHNLRPSDICARFGGEEFVVLLPDTPVAEAKNVMHRLQRELTRTFFLTNNDKLVITFSAGVAQWHLGEKEADVIDRADRAMYQAKLAGKNRTCSAEPDTQVPC</sequence>
<evidence type="ECO:0000256" key="2">
    <source>
        <dbReference type="ARBA" id="ARBA00034247"/>
    </source>
</evidence>
<dbReference type="InterPro" id="IPR043128">
    <property type="entry name" value="Rev_trsase/Diguanyl_cyclase"/>
</dbReference>
<name>A0A4T0V0I5_9NEIS</name>
<keyword evidence="6" id="KW-1185">Reference proteome</keyword>
<dbReference type="FunFam" id="3.30.70.270:FF:000001">
    <property type="entry name" value="Diguanylate cyclase domain protein"/>
    <property type="match status" value="1"/>
</dbReference>
<dbReference type="SMART" id="SM00267">
    <property type="entry name" value="GGDEF"/>
    <property type="match status" value="1"/>
</dbReference>
<dbReference type="Gene3D" id="3.30.70.270">
    <property type="match status" value="1"/>
</dbReference>
<accession>A0A4T0V0I5</accession>
<dbReference type="CDD" id="cd01949">
    <property type="entry name" value="GGDEF"/>
    <property type="match status" value="1"/>
</dbReference>
<dbReference type="PANTHER" id="PTHR45138">
    <property type="entry name" value="REGULATORY COMPONENTS OF SENSORY TRANSDUCTION SYSTEM"/>
    <property type="match status" value="1"/>
</dbReference>
<dbReference type="SUPFAM" id="SSF55073">
    <property type="entry name" value="Nucleotide cyclase"/>
    <property type="match status" value="1"/>
</dbReference>
<dbReference type="InterPro" id="IPR050469">
    <property type="entry name" value="Diguanylate_Cyclase"/>
</dbReference>
<dbReference type="GO" id="GO:0052621">
    <property type="term" value="F:diguanylate cyclase activity"/>
    <property type="evidence" value="ECO:0007669"/>
    <property type="project" value="UniProtKB-EC"/>
</dbReference>
<evidence type="ECO:0000259" key="4">
    <source>
        <dbReference type="PROSITE" id="PS50887"/>
    </source>
</evidence>
<organism evidence="5 6">
    <name type="scientific">Crenobacter intestini</name>
    <dbReference type="NCBI Taxonomy" id="2563443"/>
    <lineage>
        <taxon>Bacteria</taxon>
        <taxon>Pseudomonadati</taxon>
        <taxon>Pseudomonadota</taxon>
        <taxon>Betaproteobacteria</taxon>
        <taxon>Neisseriales</taxon>
        <taxon>Neisseriaceae</taxon>
        <taxon>Crenobacter</taxon>
    </lineage>
</organism>